<name>A0A4Y7TQ85_COPMI</name>
<sequence>MPSLAALPSVGDYAPPHPPLAQVPSLAWICISILYHHPDQVHQIPYQLNYRPELNIIDDVLAMDPRMWAALVQLYDNLPDYMRTFAIPLRDSHMPKLQSIPCTARFSMITVLEAPACRNLCDDNIANLKELSSLAALDASGTRLTSHGIKALAFTMHDDIGPWGLRVLDLRECAGITTDVYALLSKFPLLTVVDLRGTKCSRRIPPPPGFSVKGHPLFFHPTRLSDSLARLQEANPSMYSSPNPFTLLVNTLDHPRRPAAEGLLSHDNTVVTIANNDLYLDNGNAIARRAEAQEERLRHEENSAEWHRRRELLELTEDECEEKYPLSSVRRGRSTQSNAVAGPSQLPPLTRVPSAPRTVSVGLPSGFQLTPLTRPSSARTSVGVDRAPLPIRATASTLSRASGGDRSAPRPSFIRLAGNTQSAPNRHLPSATHRSRPNPYSPPLPNGFRPTPLSARLNARSDRKGNPKPSTRSLGVQAPRRPDPPPAETRLRVNPDEEPLMLYRDPPPWSALEDAKCECRMHEAKRREELKRNVDMRASGVAYVDLSGKKSCGRQTADWKPIG</sequence>
<gene>
    <name evidence="3" type="ORF">FA13DRAFT_1249640</name>
</gene>
<feature type="region of interest" description="Disordered" evidence="2">
    <location>
        <begin position="324"/>
        <end position="507"/>
    </location>
</feature>
<dbReference type="SUPFAM" id="SSF52047">
    <property type="entry name" value="RNI-like"/>
    <property type="match status" value="1"/>
</dbReference>
<dbReference type="Proteomes" id="UP000298030">
    <property type="component" value="Unassembled WGS sequence"/>
</dbReference>
<protein>
    <recommendedName>
        <fullName evidence="5">RNI-like protein</fullName>
    </recommendedName>
</protein>
<evidence type="ECO:0008006" key="5">
    <source>
        <dbReference type="Google" id="ProtNLM"/>
    </source>
</evidence>
<accession>A0A4Y7TQ85</accession>
<feature type="compositionally biased region" description="Polar residues" evidence="2">
    <location>
        <begin position="367"/>
        <end position="380"/>
    </location>
</feature>
<feature type="coiled-coil region" evidence="1">
    <location>
        <begin position="282"/>
        <end position="309"/>
    </location>
</feature>
<evidence type="ECO:0000256" key="1">
    <source>
        <dbReference type="SAM" id="Coils"/>
    </source>
</evidence>
<dbReference type="AlphaFoldDB" id="A0A4Y7TQ85"/>
<proteinExistence type="predicted"/>
<dbReference type="InterPro" id="IPR032675">
    <property type="entry name" value="LRR_dom_sf"/>
</dbReference>
<dbReference type="Gene3D" id="3.80.10.10">
    <property type="entry name" value="Ribonuclease Inhibitor"/>
    <property type="match status" value="1"/>
</dbReference>
<organism evidence="3 4">
    <name type="scientific">Coprinellus micaceus</name>
    <name type="common">Glistening ink-cap mushroom</name>
    <name type="synonym">Coprinus micaceus</name>
    <dbReference type="NCBI Taxonomy" id="71717"/>
    <lineage>
        <taxon>Eukaryota</taxon>
        <taxon>Fungi</taxon>
        <taxon>Dikarya</taxon>
        <taxon>Basidiomycota</taxon>
        <taxon>Agaricomycotina</taxon>
        <taxon>Agaricomycetes</taxon>
        <taxon>Agaricomycetidae</taxon>
        <taxon>Agaricales</taxon>
        <taxon>Agaricineae</taxon>
        <taxon>Psathyrellaceae</taxon>
        <taxon>Coprinellus</taxon>
    </lineage>
</organism>
<keyword evidence="4" id="KW-1185">Reference proteome</keyword>
<evidence type="ECO:0000313" key="4">
    <source>
        <dbReference type="Proteomes" id="UP000298030"/>
    </source>
</evidence>
<dbReference type="EMBL" id="QPFP01000006">
    <property type="protein sequence ID" value="TEB36337.1"/>
    <property type="molecule type" value="Genomic_DNA"/>
</dbReference>
<keyword evidence="1" id="KW-0175">Coiled coil</keyword>
<dbReference type="OrthoDB" id="3215314at2759"/>
<comment type="caution">
    <text evidence="3">The sequence shown here is derived from an EMBL/GenBank/DDBJ whole genome shotgun (WGS) entry which is preliminary data.</text>
</comment>
<evidence type="ECO:0000313" key="3">
    <source>
        <dbReference type="EMBL" id="TEB36337.1"/>
    </source>
</evidence>
<reference evidence="3 4" key="1">
    <citation type="journal article" date="2019" name="Nat. Ecol. Evol.">
        <title>Megaphylogeny resolves global patterns of mushroom evolution.</title>
        <authorList>
            <person name="Varga T."/>
            <person name="Krizsan K."/>
            <person name="Foldi C."/>
            <person name="Dima B."/>
            <person name="Sanchez-Garcia M."/>
            <person name="Sanchez-Ramirez S."/>
            <person name="Szollosi G.J."/>
            <person name="Szarkandi J.G."/>
            <person name="Papp V."/>
            <person name="Albert L."/>
            <person name="Andreopoulos W."/>
            <person name="Angelini C."/>
            <person name="Antonin V."/>
            <person name="Barry K.W."/>
            <person name="Bougher N.L."/>
            <person name="Buchanan P."/>
            <person name="Buyck B."/>
            <person name="Bense V."/>
            <person name="Catcheside P."/>
            <person name="Chovatia M."/>
            <person name="Cooper J."/>
            <person name="Damon W."/>
            <person name="Desjardin D."/>
            <person name="Finy P."/>
            <person name="Geml J."/>
            <person name="Haridas S."/>
            <person name="Hughes K."/>
            <person name="Justo A."/>
            <person name="Karasinski D."/>
            <person name="Kautmanova I."/>
            <person name="Kiss B."/>
            <person name="Kocsube S."/>
            <person name="Kotiranta H."/>
            <person name="LaButti K.M."/>
            <person name="Lechner B.E."/>
            <person name="Liimatainen K."/>
            <person name="Lipzen A."/>
            <person name="Lukacs Z."/>
            <person name="Mihaltcheva S."/>
            <person name="Morgado L.N."/>
            <person name="Niskanen T."/>
            <person name="Noordeloos M.E."/>
            <person name="Ohm R.A."/>
            <person name="Ortiz-Santana B."/>
            <person name="Ovrebo C."/>
            <person name="Racz N."/>
            <person name="Riley R."/>
            <person name="Savchenko A."/>
            <person name="Shiryaev A."/>
            <person name="Soop K."/>
            <person name="Spirin V."/>
            <person name="Szebenyi C."/>
            <person name="Tomsovsky M."/>
            <person name="Tulloss R.E."/>
            <person name="Uehling J."/>
            <person name="Grigoriev I.V."/>
            <person name="Vagvolgyi C."/>
            <person name="Papp T."/>
            <person name="Martin F.M."/>
            <person name="Miettinen O."/>
            <person name="Hibbett D.S."/>
            <person name="Nagy L.G."/>
        </authorList>
    </citation>
    <scope>NUCLEOTIDE SEQUENCE [LARGE SCALE GENOMIC DNA]</scope>
    <source>
        <strain evidence="3 4">FP101781</strain>
    </source>
</reference>
<evidence type="ECO:0000256" key="2">
    <source>
        <dbReference type="SAM" id="MobiDB-lite"/>
    </source>
</evidence>